<accession>A0A9D4NJQ1</accession>
<comment type="caution">
    <text evidence="1">The sequence shown here is derived from an EMBL/GenBank/DDBJ whole genome shotgun (WGS) entry which is preliminary data.</text>
</comment>
<dbReference type="AlphaFoldDB" id="A0A9D4NJQ1"/>
<evidence type="ECO:0000313" key="2">
    <source>
        <dbReference type="Proteomes" id="UP000828390"/>
    </source>
</evidence>
<gene>
    <name evidence="1" type="ORF">DPMN_019690</name>
</gene>
<evidence type="ECO:0000313" key="1">
    <source>
        <dbReference type="EMBL" id="KAH3895525.1"/>
    </source>
</evidence>
<dbReference type="Proteomes" id="UP000828390">
    <property type="component" value="Unassembled WGS sequence"/>
</dbReference>
<protein>
    <submittedName>
        <fullName evidence="1">Uncharacterized protein</fullName>
    </submittedName>
</protein>
<reference evidence="1" key="1">
    <citation type="journal article" date="2019" name="bioRxiv">
        <title>The Genome of the Zebra Mussel, Dreissena polymorpha: A Resource for Invasive Species Research.</title>
        <authorList>
            <person name="McCartney M.A."/>
            <person name="Auch B."/>
            <person name="Kono T."/>
            <person name="Mallez S."/>
            <person name="Zhang Y."/>
            <person name="Obille A."/>
            <person name="Becker A."/>
            <person name="Abrahante J.E."/>
            <person name="Garbe J."/>
            <person name="Badalamenti J.P."/>
            <person name="Herman A."/>
            <person name="Mangelson H."/>
            <person name="Liachko I."/>
            <person name="Sullivan S."/>
            <person name="Sone E.D."/>
            <person name="Koren S."/>
            <person name="Silverstein K.A.T."/>
            <person name="Beckman K.B."/>
            <person name="Gohl D.M."/>
        </authorList>
    </citation>
    <scope>NUCLEOTIDE SEQUENCE</scope>
    <source>
        <strain evidence="1">Duluth1</strain>
        <tissue evidence="1">Whole animal</tissue>
    </source>
</reference>
<dbReference type="EMBL" id="JAIWYP010000001">
    <property type="protein sequence ID" value="KAH3895525.1"/>
    <property type="molecule type" value="Genomic_DNA"/>
</dbReference>
<proteinExistence type="predicted"/>
<keyword evidence="2" id="KW-1185">Reference proteome</keyword>
<organism evidence="1 2">
    <name type="scientific">Dreissena polymorpha</name>
    <name type="common">Zebra mussel</name>
    <name type="synonym">Mytilus polymorpha</name>
    <dbReference type="NCBI Taxonomy" id="45954"/>
    <lineage>
        <taxon>Eukaryota</taxon>
        <taxon>Metazoa</taxon>
        <taxon>Spiralia</taxon>
        <taxon>Lophotrochozoa</taxon>
        <taxon>Mollusca</taxon>
        <taxon>Bivalvia</taxon>
        <taxon>Autobranchia</taxon>
        <taxon>Heteroconchia</taxon>
        <taxon>Euheterodonta</taxon>
        <taxon>Imparidentia</taxon>
        <taxon>Neoheterodontei</taxon>
        <taxon>Myida</taxon>
        <taxon>Dreissenoidea</taxon>
        <taxon>Dreissenidae</taxon>
        <taxon>Dreissena</taxon>
    </lineage>
</organism>
<sequence>MDHKCDTLKPCTEKCPPPGSHVFQQTRTIFYHIQVIIGTNILTKFHEDWTMNVTSRVLTRKNAPPPSCHVFQQTGTIFTLFHEDGTLNVAPIMTKGDHKGPP</sequence>
<reference evidence="1" key="2">
    <citation type="submission" date="2020-11" db="EMBL/GenBank/DDBJ databases">
        <authorList>
            <person name="McCartney M.A."/>
            <person name="Auch B."/>
            <person name="Kono T."/>
            <person name="Mallez S."/>
            <person name="Becker A."/>
            <person name="Gohl D.M."/>
            <person name="Silverstein K.A.T."/>
            <person name="Koren S."/>
            <person name="Bechman K.B."/>
            <person name="Herman A."/>
            <person name="Abrahante J.E."/>
            <person name="Garbe J."/>
        </authorList>
    </citation>
    <scope>NUCLEOTIDE SEQUENCE</scope>
    <source>
        <strain evidence="1">Duluth1</strain>
        <tissue evidence="1">Whole animal</tissue>
    </source>
</reference>
<name>A0A9D4NJQ1_DREPO</name>